<dbReference type="EC" id="2.7.7.3" evidence="1"/>
<dbReference type="EMBL" id="VSSQ01008873">
    <property type="protein sequence ID" value="MPM40089.1"/>
    <property type="molecule type" value="Genomic_DNA"/>
</dbReference>
<keyword evidence="7" id="KW-0067">ATP-binding</keyword>
<comment type="catalytic activity">
    <reaction evidence="10">
        <text>(R)-4'-phosphopantetheine + ATP + H(+) = 3'-dephospho-CoA + diphosphate</text>
        <dbReference type="Rhea" id="RHEA:19801"/>
        <dbReference type="ChEBI" id="CHEBI:15378"/>
        <dbReference type="ChEBI" id="CHEBI:30616"/>
        <dbReference type="ChEBI" id="CHEBI:33019"/>
        <dbReference type="ChEBI" id="CHEBI:57328"/>
        <dbReference type="ChEBI" id="CHEBI:61723"/>
        <dbReference type="EC" id="2.7.7.3"/>
    </reaction>
</comment>
<reference evidence="12" key="1">
    <citation type="submission" date="2019-08" db="EMBL/GenBank/DDBJ databases">
        <authorList>
            <person name="Kucharzyk K."/>
            <person name="Murdoch R.W."/>
            <person name="Higgins S."/>
            <person name="Loffler F."/>
        </authorList>
    </citation>
    <scope>NUCLEOTIDE SEQUENCE</scope>
</reference>
<dbReference type="GO" id="GO:0015937">
    <property type="term" value="P:coenzyme A biosynthetic process"/>
    <property type="evidence" value="ECO:0007669"/>
    <property type="project" value="UniProtKB-KW"/>
</dbReference>
<organism evidence="12">
    <name type="scientific">bioreactor metagenome</name>
    <dbReference type="NCBI Taxonomy" id="1076179"/>
    <lineage>
        <taxon>unclassified sequences</taxon>
        <taxon>metagenomes</taxon>
        <taxon>ecological metagenomes</taxon>
    </lineage>
</organism>
<dbReference type="InterPro" id="IPR001980">
    <property type="entry name" value="PPAT"/>
</dbReference>
<evidence type="ECO:0000256" key="10">
    <source>
        <dbReference type="ARBA" id="ARBA00029346"/>
    </source>
</evidence>
<proteinExistence type="inferred from homology"/>
<feature type="domain" description="Cytidyltransferase-like" evidence="11">
    <location>
        <begin position="5"/>
        <end position="133"/>
    </location>
</feature>
<keyword evidence="8" id="KW-0460">Magnesium</keyword>
<dbReference type="Gene3D" id="3.40.50.620">
    <property type="entry name" value="HUPs"/>
    <property type="match status" value="1"/>
</dbReference>
<evidence type="ECO:0000256" key="4">
    <source>
        <dbReference type="ARBA" id="ARBA00022679"/>
    </source>
</evidence>
<dbReference type="NCBIfam" id="TIGR00125">
    <property type="entry name" value="cyt_tran_rel"/>
    <property type="match status" value="1"/>
</dbReference>
<evidence type="ECO:0000256" key="5">
    <source>
        <dbReference type="ARBA" id="ARBA00022695"/>
    </source>
</evidence>
<dbReference type="AlphaFoldDB" id="A0A644ZH14"/>
<evidence type="ECO:0000256" key="9">
    <source>
        <dbReference type="ARBA" id="ARBA00022993"/>
    </source>
</evidence>
<dbReference type="Pfam" id="PF01467">
    <property type="entry name" value="CTP_transf_like"/>
    <property type="match status" value="1"/>
</dbReference>
<dbReference type="HAMAP" id="MF_00151">
    <property type="entry name" value="PPAT_bact"/>
    <property type="match status" value="1"/>
</dbReference>
<keyword evidence="5 12" id="KW-0548">Nucleotidyltransferase</keyword>
<name>A0A644ZH14_9ZZZZ</name>
<keyword evidence="6" id="KW-0547">Nucleotide-binding</keyword>
<keyword evidence="9" id="KW-0173">Coenzyme A biosynthesis</keyword>
<comment type="caution">
    <text evidence="12">The sequence shown here is derived from an EMBL/GenBank/DDBJ whole genome shotgun (WGS) entry which is preliminary data.</text>
</comment>
<evidence type="ECO:0000313" key="12">
    <source>
        <dbReference type="EMBL" id="MPM40089.1"/>
    </source>
</evidence>
<keyword evidence="4 12" id="KW-0808">Transferase</keyword>
<dbReference type="InterPro" id="IPR004821">
    <property type="entry name" value="Cyt_trans-like"/>
</dbReference>
<evidence type="ECO:0000256" key="1">
    <source>
        <dbReference type="ARBA" id="ARBA00012392"/>
    </source>
</evidence>
<dbReference type="GO" id="GO:0005524">
    <property type="term" value="F:ATP binding"/>
    <property type="evidence" value="ECO:0007669"/>
    <property type="project" value="UniProtKB-KW"/>
</dbReference>
<accession>A0A644ZH14</accession>
<dbReference type="PANTHER" id="PTHR21342">
    <property type="entry name" value="PHOSPHOPANTETHEINE ADENYLYLTRANSFERASE"/>
    <property type="match status" value="1"/>
</dbReference>
<dbReference type="PANTHER" id="PTHR21342:SF1">
    <property type="entry name" value="PHOSPHOPANTETHEINE ADENYLYLTRANSFERASE"/>
    <property type="match status" value="1"/>
</dbReference>
<keyword evidence="3" id="KW-0963">Cytoplasm</keyword>
<evidence type="ECO:0000256" key="8">
    <source>
        <dbReference type="ARBA" id="ARBA00022842"/>
    </source>
</evidence>
<dbReference type="GO" id="GO:0004595">
    <property type="term" value="F:pantetheine-phosphate adenylyltransferase activity"/>
    <property type="evidence" value="ECO:0007669"/>
    <property type="project" value="UniProtKB-EC"/>
</dbReference>
<dbReference type="NCBIfam" id="TIGR01510">
    <property type="entry name" value="coaD_prev_kdtB"/>
    <property type="match status" value="1"/>
</dbReference>
<dbReference type="InterPro" id="IPR014729">
    <property type="entry name" value="Rossmann-like_a/b/a_fold"/>
</dbReference>
<evidence type="ECO:0000256" key="6">
    <source>
        <dbReference type="ARBA" id="ARBA00022741"/>
    </source>
</evidence>
<sequence length="158" mass="17396">MKTAVFPGSFDPFTLGHLDVLTSALKLFDKIIVAVGFNVQKAGYFSVEERVRIIKESVKGMENIVVDSYSGLTIDYCNKAGAGFIVRGLRTTTDFELERVIAQANYKMNPDITTVFIPSGPEFAFITSTVVRDVLVNGGCIDSFMAKGVKIERNEKNL</sequence>
<dbReference type="SUPFAM" id="SSF52374">
    <property type="entry name" value="Nucleotidylyl transferase"/>
    <property type="match status" value="1"/>
</dbReference>
<dbReference type="PRINTS" id="PR01020">
    <property type="entry name" value="LPSBIOSNTHSS"/>
</dbReference>
<protein>
    <recommendedName>
        <fullName evidence="2">Phosphopantetheine adenylyltransferase</fullName>
        <ecNumber evidence="1">2.7.7.3</ecNumber>
    </recommendedName>
</protein>
<gene>
    <name evidence="12" type="primary">coaD_23</name>
    <name evidence="12" type="ORF">SDC9_86727</name>
</gene>
<evidence type="ECO:0000256" key="7">
    <source>
        <dbReference type="ARBA" id="ARBA00022840"/>
    </source>
</evidence>
<evidence type="ECO:0000256" key="3">
    <source>
        <dbReference type="ARBA" id="ARBA00022490"/>
    </source>
</evidence>
<evidence type="ECO:0000259" key="11">
    <source>
        <dbReference type="Pfam" id="PF01467"/>
    </source>
</evidence>
<evidence type="ECO:0000256" key="2">
    <source>
        <dbReference type="ARBA" id="ARBA00013868"/>
    </source>
</evidence>